<dbReference type="EMBL" id="JAVDRF010000005">
    <property type="protein sequence ID" value="MDR6536910.1"/>
    <property type="molecule type" value="Genomic_DNA"/>
</dbReference>
<keyword evidence="1" id="KW-0378">Hydrolase</keyword>
<evidence type="ECO:0000256" key="3">
    <source>
        <dbReference type="SAM" id="MobiDB-lite"/>
    </source>
</evidence>
<dbReference type="SUPFAM" id="SSF53474">
    <property type="entry name" value="alpha/beta-Hydrolases"/>
    <property type="match status" value="1"/>
</dbReference>
<evidence type="ECO:0000256" key="1">
    <source>
        <dbReference type="ARBA" id="ARBA00022801"/>
    </source>
</evidence>
<comment type="caution">
    <text evidence="5">The sequence shown here is derived from an EMBL/GenBank/DDBJ whole genome shotgun (WGS) entry which is preliminary data.</text>
</comment>
<proteinExistence type="inferred from homology"/>
<dbReference type="Pfam" id="PF12697">
    <property type="entry name" value="Abhydrolase_6"/>
    <property type="match status" value="1"/>
</dbReference>
<organism evidence="5 6">
    <name type="scientific">Variovorax soli</name>
    <dbReference type="NCBI Taxonomy" id="376815"/>
    <lineage>
        <taxon>Bacteria</taxon>
        <taxon>Pseudomonadati</taxon>
        <taxon>Pseudomonadota</taxon>
        <taxon>Betaproteobacteria</taxon>
        <taxon>Burkholderiales</taxon>
        <taxon>Comamonadaceae</taxon>
        <taxon>Variovorax</taxon>
    </lineage>
</organism>
<dbReference type="InterPro" id="IPR050261">
    <property type="entry name" value="FrsA_esterase"/>
</dbReference>
<sequence>MPTRHALIDIPVDGVHIAGTLVAASTMVPGVLLVHGWDGSQQQDIALAHELAALGCICLTFDLRGHARHVAQREAVTREDNLRDVLAAYDTLVGHPAVDPNAVAVIGSSYGGYLAAVLTSLRPVRWLGLRVPAIYRDENWEQPKRRLNGDDLTLYRQTTIEPEKNRALAACEDFFGDVLIVESENDVIVPHPVIENYLAAFRFARSVSHRVMAGVDHAMSKKVWRQAYVQIVVAWMTEMRLAAKAEENARPRQQAQRYEAWPSTSA</sequence>
<gene>
    <name evidence="5" type="ORF">J2739_002683</name>
</gene>
<dbReference type="PANTHER" id="PTHR22946">
    <property type="entry name" value="DIENELACTONE HYDROLASE DOMAIN-CONTAINING PROTEIN-RELATED"/>
    <property type="match status" value="1"/>
</dbReference>
<reference evidence="5 6" key="1">
    <citation type="submission" date="2023-07" db="EMBL/GenBank/DDBJ databases">
        <title>Sorghum-associated microbial communities from plants grown in Nebraska, USA.</title>
        <authorList>
            <person name="Schachtman D."/>
        </authorList>
    </citation>
    <scope>NUCLEOTIDE SEQUENCE [LARGE SCALE GENOMIC DNA]</scope>
    <source>
        <strain evidence="5 6">DS1781</strain>
    </source>
</reference>
<name>A0ABU1NFX6_9BURK</name>
<dbReference type="RefSeq" id="WP_309902368.1">
    <property type="nucleotide sequence ID" value="NZ_JAVDRF010000005.1"/>
</dbReference>
<evidence type="ECO:0000313" key="5">
    <source>
        <dbReference type="EMBL" id="MDR6536910.1"/>
    </source>
</evidence>
<dbReference type="PROSITE" id="PS00708">
    <property type="entry name" value="PRO_ENDOPEP_SER"/>
    <property type="match status" value="1"/>
</dbReference>
<feature type="region of interest" description="Disordered" evidence="3">
    <location>
        <begin position="246"/>
        <end position="266"/>
    </location>
</feature>
<keyword evidence="6" id="KW-1185">Reference proteome</keyword>
<accession>A0ABU1NFX6</accession>
<dbReference type="InterPro" id="IPR029058">
    <property type="entry name" value="AB_hydrolase_fold"/>
</dbReference>
<dbReference type="Proteomes" id="UP001184230">
    <property type="component" value="Unassembled WGS sequence"/>
</dbReference>
<feature type="domain" description="AB hydrolase-1" evidence="4">
    <location>
        <begin position="31"/>
        <end position="231"/>
    </location>
</feature>
<dbReference type="InterPro" id="IPR000073">
    <property type="entry name" value="AB_hydrolase_1"/>
</dbReference>
<dbReference type="PANTHER" id="PTHR22946:SF5">
    <property type="entry name" value="PEPTIDASE S9 PROLYL OLIGOPEPTIDASE CATALYTIC DOMAIN-CONTAINING PROTEIN"/>
    <property type="match status" value="1"/>
</dbReference>
<evidence type="ECO:0000259" key="4">
    <source>
        <dbReference type="Pfam" id="PF12697"/>
    </source>
</evidence>
<comment type="similarity">
    <text evidence="2">Belongs to the AB hydrolase superfamily. FUS2 hydrolase family.</text>
</comment>
<protein>
    <submittedName>
        <fullName evidence="5">Pimeloyl-ACP methyl ester carboxylesterase</fullName>
    </submittedName>
</protein>
<dbReference type="InterPro" id="IPR002471">
    <property type="entry name" value="Pept_S9_AS"/>
</dbReference>
<evidence type="ECO:0000313" key="6">
    <source>
        <dbReference type="Proteomes" id="UP001184230"/>
    </source>
</evidence>
<dbReference type="Gene3D" id="3.40.50.1820">
    <property type="entry name" value="alpha/beta hydrolase"/>
    <property type="match status" value="1"/>
</dbReference>
<feature type="compositionally biased region" description="Polar residues" evidence="3">
    <location>
        <begin position="251"/>
        <end position="266"/>
    </location>
</feature>
<evidence type="ECO:0000256" key="2">
    <source>
        <dbReference type="ARBA" id="ARBA00038115"/>
    </source>
</evidence>